<proteinExistence type="predicted"/>
<dbReference type="Pfam" id="PF24494">
    <property type="entry name" value="DUF7587"/>
    <property type="match status" value="1"/>
</dbReference>
<reference evidence="2" key="1">
    <citation type="submission" date="2019-08" db="EMBL/GenBank/DDBJ databases">
        <title>The improved chromosome-level genome for the pearl oyster Pinctada fucata martensii using PacBio sequencing and Hi-C.</title>
        <authorList>
            <person name="Zheng Z."/>
        </authorList>
    </citation>
    <scope>NUCLEOTIDE SEQUENCE</scope>
    <source>
        <strain evidence="2">ZZ-2019</strain>
        <tissue evidence="2">Adductor muscle</tissue>
    </source>
</reference>
<organism evidence="2 3">
    <name type="scientific">Pinctada imbricata</name>
    <name type="common">Atlantic pearl-oyster</name>
    <name type="synonym">Pinctada martensii</name>
    <dbReference type="NCBI Taxonomy" id="66713"/>
    <lineage>
        <taxon>Eukaryota</taxon>
        <taxon>Metazoa</taxon>
        <taxon>Spiralia</taxon>
        <taxon>Lophotrochozoa</taxon>
        <taxon>Mollusca</taxon>
        <taxon>Bivalvia</taxon>
        <taxon>Autobranchia</taxon>
        <taxon>Pteriomorphia</taxon>
        <taxon>Pterioida</taxon>
        <taxon>Pterioidea</taxon>
        <taxon>Pteriidae</taxon>
        <taxon>Pinctada</taxon>
    </lineage>
</organism>
<comment type="caution">
    <text evidence="2">The sequence shown here is derived from an EMBL/GenBank/DDBJ whole genome shotgun (WGS) entry which is preliminary data.</text>
</comment>
<evidence type="ECO:0000259" key="1">
    <source>
        <dbReference type="Pfam" id="PF24494"/>
    </source>
</evidence>
<protein>
    <recommendedName>
        <fullName evidence="1">DUF7587 domain-containing protein</fullName>
    </recommendedName>
</protein>
<dbReference type="Proteomes" id="UP001186944">
    <property type="component" value="Unassembled WGS sequence"/>
</dbReference>
<dbReference type="Gene3D" id="3.90.210.10">
    <property type="entry name" value="Heat-Labile Enterotoxin, subunit A"/>
    <property type="match status" value="1"/>
</dbReference>
<dbReference type="AlphaFoldDB" id="A0AA88YHC9"/>
<feature type="domain" description="DUF7587" evidence="1">
    <location>
        <begin position="25"/>
        <end position="129"/>
    </location>
</feature>
<name>A0AA88YHC9_PINIB</name>
<sequence length="138" mass="16053">MVDKKEPKYVYRLLNESEKPERGLWAKNPKADISIQEHVETGSWGTESQFISTSATLGAVQQFARNSKSRRKRIVEINLTEVEKIPGNKIYDLSVERNRKMHLRSEKSLNFARKFQEVLIQGNVPPEWIEIQVKKKNS</sequence>
<dbReference type="EMBL" id="VSWD01000004">
    <property type="protein sequence ID" value="KAK3104912.1"/>
    <property type="molecule type" value="Genomic_DNA"/>
</dbReference>
<keyword evidence="3" id="KW-1185">Reference proteome</keyword>
<evidence type="ECO:0000313" key="2">
    <source>
        <dbReference type="EMBL" id="KAK3104912.1"/>
    </source>
</evidence>
<accession>A0AA88YHC9</accession>
<dbReference type="InterPro" id="IPR056009">
    <property type="entry name" value="DUF7587"/>
</dbReference>
<gene>
    <name evidence="2" type="ORF">FSP39_013071</name>
</gene>
<evidence type="ECO:0000313" key="3">
    <source>
        <dbReference type="Proteomes" id="UP001186944"/>
    </source>
</evidence>